<dbReference type="RefSeq" id="WP_379192049.1">
    <property type="nucleotide sequence ID" value="NZ_JBHSOW010000125.1"/>
</dbReference>
<comment type="caution">
    <text evidence="1">The sequence shown here is derived from an EMBL/GenBank/DDBJ whole genome shotgun (WGS) entry which is preliminary data.</text>
</comment>
<dbReference type="Proteomes" id="UP001596047">
    <property type="component" value="Unassembled WGS sequence"/>
</dbReference>
<accession>A0ABW0W6U0</accession>
<reference evidence="2" key="1">
    <citation type="journal article" date="2019" name="Int. J. Syst. Evol. Microbiol.">
        <title>The Global Catalogue of Microorganisms (GCM) 10K type strain sequencing project: providing services to taxonomists for standard genome sequencing and annotation.</title>
        <authorList>
            <consortium name="The Broad Institute Genomics Platform"/>
            <consortium name="The Broad Institute Genome Sequencing Center for Infectious Disease"/>
            <person name="Wu L."/>
            <person name="Ma J."/>
        </authorList>
    </citation>
    <scope>NUCLEOTIDE SEQUENCE [LARGE SCALE GENOMIC DNA]</scope>
    <source>
        <strain evidence="2">CGMCC 1.3240</strain>
    </source>
</reference>
<protein>
    <submittedName>
        <fullName evidence="1">HAD hydrolase family protein</fullName>
    </submittedName>
</protein>
<evidence type="ECO:0000313" key="1">
    <source>
        <dbReference type="EMBL" id="MFC5653393.1"/>
    </source>
</evidence>
<keyword evidence="1" id="KW-0378">Hydrolase</keyword>
<dbReference type="Pfam" id="PF08282">
    <property type="entry name" value="Hydrolase_3"/>
    <property type="match status" value="1"/>
</dbReference>
<keyword evidence="2" id="KW-1185">Reference proteome</keyword>
<evidence type="ECO:0000313" key="2">
    <source>
        <dbReference type="Proteomes" id="UP001596047"/>
    </source>
</evidence>
<dbReference type="GO" id="GO:0016787">
    <property type="term" value="F:hydrolase activity"/>
    <property type="evidence" value="ECO:0007669"/>
    <property type="project" value="UniProtKB-KW"/>
</dbReference>
<dbReference type="Gene3D" id="3.40.50.1000">
    <property type="entry name" value="HAD superfamily/HAD-like"/>
    <property type="match status" value="1"/>
</dbReference>
<organism evidence="1 2">
    <name type="scientific">Paenibacillus solisilvae</name>
    <dbReference type="NCBI Taxonomy" id="2486751"/>
    <lineage>
        <taxon>Bacteria</taxon>
        <taxon>Bacillati</taxon>
        <taxon>Bacillota</taxon>
        <taxon>Bacilli</taxon>
        <taxon>Bacillales</taxon>
        <taxon>Paenibacillaceae</taxon>
        <taxon>Paenibacillus</taxon>
    </lineage>
</organism>
<gene>
    <name evidence="1" type="ORF">ACFPYJ_30610</name>
</gene>
<dbReference type="EMBL" id="JBHSOW010000125">
    <property type="protein sequence ID" value="MFC5653393.1"/>
    <property type="molecule type" value="Genomic_DNA"/>
</dbReference>
<name>A0ABW0W6U0_9BACL</name>
<dbReference type="SUPFAM" id="SSF56784">
    <property type="entry name" value="HAD-like"/>
    <property type="match status" value="1"/>
</dbReference>
<sequence>MACLNAEQLICFGDNLNDLGMFEAADEKYAV</sequence>
<proteinExistence type="predicted"/>
<dbReference type="InterPro" id="IPR023214">
    <property type="entry name" value="HAD_sf"/>
</dbReference>
<dbReference type="InterPro" id="IPR036412">
    <property type="entry name" value="HAD-like_sf"/>
</dbReference>